<proteinExistence type="predicted"/>
<organism evidence="1 2">
    <name type="scientific">Protopolystoma xenopodis</name>
    <dbReference type="NCBI Taxonomy" id="117903"/>
    <lineage>
        <taxon>Eukaryota</taxon>
        <taxon>Metazoa</taxon>
        <taxon>Spiralia</taxon>
        <taxon>Lophotrochozoa</taxon>
        <taxon>Platyhelminthes</taxon>
        <taxon>Monogenea</taxon>
        <taxon>Polyopisthocotylea</taxon>
        <taxon>Polystomatidea</taxon>
        <taxon>Polystomatidae</taxon>
        <taxon>Protopolystoma</taxon>
    </lineage>
</organism>
<comment type="caution">
    <text evidence="1">The sequence shown here is derived from an EMBL/GenBank/DDBJ whole genome shotgun (WGS) entry which is preliminary data.</text>
</comment>
<dbReference type="AlphaFoldDB" id="A0A448X5I5"/>
<evidence type="ECO:0000313" key="1">
    <source>
        <dbReference type="EMBL" id="VEL28564.1"/>
    </source>
</evidence>
<dbReference type="Proteomes" id="UP000784294">
    <property type="component" value="Unassembled WGS sequence"/>
</dbReference>
<sequence length="106" mass="11910">MSFCMHPIDESIPFSPWPSFIHLSTRPPVHPSTRPPVHPSILFPSTLSAVRITIHPFTSSASCFVHSQNSTPLRPPSHQFRMQADNMRLDRLLLAEMPCGLNHSSL</sequence>
<protein>
    <submittedName>
        <fullName evidence="1">Uncharacterized protein</fullName>
    </submittedName>
</protein>
<dbReference type="EMBL" id="CAAALY010095980">
    <property type="protein sequence ID" value="VEL28564.1"/>
    <property type="molecule type" value="Genomic_DNA"/>
</dbReference>
<keyword evidence="2" id="KW-1185">Reference proteome</keyword>
<evidence type="ECO:0000313" key="2">
    <source>
        <dbReference type="Proteomes" id="UP000784294"/>
    </source>
</evidence>
<feature type="non-terminal residue" evidence="1">
    <location>
        <position position="106"/>
    </location>
</feature>
<name>A0A448X5I5_9PLAT</name>
<gene>
    <name evidence="1" type="ORF">PXEA_LOCUS22004</name>
</gene>
<accession>A0A448X5I5</accession>
<reference evidence="1" key="1">
    <citation type="submission" date="2018-11" db="EMBL/GenBank/DDBJ databases">
        <authorList>
            <consortium name="Pathogen Informatics"/>
        </authorList>
    </citation>
    <scope>NUCLEOTIDE SEQUENCE</scope>
</reference>